<dbReference type="PANTHER" id="PTHR10948">
    <property type="entry name" value="TRANSPOSASE"/>
    <property type="match status" value="1"/>
</dbReference>
<dbReference type="InterPro" id="IPR051917">
    <property type="entry name" value="Transposase-Integrase"/>
</dbReference>
<dbReference type="AlphaFoldDB" id="A0A3B0YUG9"/>
<dbReference type="GO" id="GO:0032196">
    <property type="term" value="P:transposition"/>
    <property type="evidence" value="ECO:0007669"/>
    <property type="project" value="TreeGrafter"/>
</dbReference>
<sequence>MTRLGVTKLGFDTYFGKPCHSWEHGENENTDGLLRQYFPMSMELIEVTKIHVSEAVNKLNSRP</sequence>
<organism evidence="1">
    <name type="scientific">hydrothermal vent metagenome</name>
    <dbReference type="NCBI Taxonomy" id="652676"/>
    <lineage>
        <taxon>unclassified sequences</taxon>
        <taxon>metagenomes</taxon>
        <taxon>ecological metagenomes</taxon>
    </lineage>
</organism>
<dbReference type="GO" id="GO:0005829">
    <property type="term" value="C:cytosol"/>
    <property type="evidence" value="ECO:0007669"/>
    <property type="project" value="TreeGrafter"/>
</dbReference>
<gene>
    <name evidence="1" type="ORF">MNBD_GAMMA12-2869</name>
</gene>
<evidence type="ECO:0000313" key="1">
    <source>
        <dbReference type="EMBL" id="VAW83061.1"/>
    </source>
</evidence>
<dbReference type="GO" id="GO:0004803">
    <property type="term" value="F:transposase activity"/>
    <property type="evidence" value="ECO:0007669"/>
    <property type="project" value="TreeGrafter"/>
</dbReference>
<protein>
    <submittedName>
        <fullName evidence="1">Uncharacterized protein</fullName>
    </submittedName>
</protein>
<reference evidence="1" key="1">
    <citation type="submission" date="2018-06" db="EMBL/GenBank/DDBJ databases">
        <authorList>
            <person name="Zhirakovskaya E."/>
        </authorList>
    </citation>
    <scope>NUCLEOTIDE SEQUENCE</scope>
</reference>
<dbReference type="PANTHER" id="PTHR10948:SF23">
    <property type="entry name" value="TRANSPOSASE INSI FOR INSERTION SEQUENCE ELEMENT IS30A-RELATED"/>
    <property type="match status" value="1"/>
</dbReference>
<name>A0A3B0YUG9_9ZZZZ</name>
<accession>A0A3B0YUG9</accession>
<proteinExistence type="predicted"/>
<dbReference type="EMBL" id="UOFL01000261">
    <property type="protein sequence ID" value="VAW83061.1"/>
    <property type="molecule type" value="Genomic_DNA"/>
</dbReference>